<gene>
    <name evidence="2" type="ORF">TSPGSL018_21925</name>
</gene>
<dbReference type="InterPro" id="IPR011989">
    <property type="entry name" value="ARM-like"/>
</dbReference>
<protein>
    <submittedName>
        <fullName evidence="2">Uncharacterized protein</fullName>
    </submittedName>
</protein>
<feature type="compositionally biased region" description="Basic and acidic residues" evidence="1">
    <location>
        <begin position="132"/>
        <end position="143"/>
    </location>
</feature>
<sequence>VTLTLDVVEEALQQISEDNPEGHLEALQILLKGIEESVEVTYAMVEKGVVAAVIEKLQSENSTVRLFAFRLVARYASCHGKLRKQACKTRALQALWSTIDKYENELRLKQEHLRKEEEAQAALELSISQAKEGSKTEKKDKASKSNKKSKSMKPTEVEGPVFDIPSAPLLEAALRALYSFVMLESKAVQRIQWRDMRPLLTLMKHPVQLIQDRAINLIS</sequence>
<dbReference type="SUPFAM" id="SSF48371">
    <property type="entry name" value="ARM repeat"/>
    <property type="match status" value="1"/>
</dbReference>
<dbReference type="Gene3D" id="1.25.10.10">
    <property type="entry name" value="Leucine-rich Repeat Variant"/>
    <property type="match status" value="1"/>
</dbReference>
<organism evidence="2">
    <name type="scientific">Tetraselmis sp. GSL018</name>
    <dbReference type="NCBI Taxonomy" id="582737"/>
    <lineage>
        <taxon>Eukaryota</taxon>
        <taxon>Viridiplantae</taxon>
        <taxon>Chlorophyta</taxon>
        <taxon>core chlorophytes</taxon>
        <taxon>Chlorodendrophyceae</taxon>
        <taxon>Chlorodendrales</taxon>
        <taxon>Chlorodendraceae</taxon>
        <taxon>Tetraselmis</taxon>
    </lineage>
</organism>
<dbReference type="EMBL" id="GBEZ01024005">
    <property type="protein sequence ID" value="JAC62935.1"/>
    <property type="molecule type" value="Transcribed_RNA"/>
</dbReference>
<feature type="region of interest" description="Disordered" evidence="1">
    <location>
        <begin position="130"/>
        <end position="157"/>
    </location>
</feature>
<feature type="non-terminal residue" evidence="2">
    <location>
        <position position="219"/>
    </location>
</feature>
<proteinExistence type="predicted"/>
<evidence type="ECO:0000313" key="2">
    <source>
        <dbReference type="EMBL" id="JAC62935.1"/>
    </source>
</evidence>
<reference evidence="2" key="1">
    <citation type="submission" date="2014-05" db="EMBL/GenBank/DDBJ databases">
        <title>The transcriptome of the halophilic microalga Tetraselmis sp. GSL018 isolated from the Great Salt Lake, Utah.</title>
        <authorList>
            <person name="Jinkerson R.E."/>
            <person name="D'Adamo S."/>
            <person name="Posewitz M.C."/>
        </authorList>
    </citation>
    <scope>NUCLEOTIDE SEQUENCE</scope>
    <source>
        <strain evidence="2">GSL018</strain>
    </source>
</reference>
<evidence type="ECO:0000256" key="1">
    <source>
        <dbReference type="SAM" id="MobiDB-lite"/>
    </source>
</evidence>
<feature type="non-terminal residue" evidence="2">
    <location>
        <position position="1"/>
    </location>
</feature>
<dbReference type="InterPro" id="IPR016024">
    <property type="entry name" value="ARM-type_fold"/>
</dbReference>
<accession>A0A061QWT8</accession>
<dbReference type="AlphaFoldDB" id="A0A061QWT8"/>
<name>A0A061QWT8_9CHLO</name>